<protein>
    <submittedName>
        <fullName evidence="2">Uncharacterized protein</fullName>
    </submittedName>
</protein>
<feature type="region of interest" description="Disordered" evidence="1">
    <location>
        <begin position="1"/>
        <end position="87"/>
    </location>
</feature>
<dbReference type="Gene3D" id="3.40.50.1820">
    <property type="entry name" value="alpha/beta hydrolase"/>
    <property type="match status" value="1"/>
</dbReference>
<reference evidence="2 3" key="2">
    <citation type="journal article" date="2012" name="Open Biol.">
        <title>Characteristics of nucleosomes and linker DNA regions on the genome of the basidiomycete Mixia osmundae revealed by mono- and dinucleosome mapping.</title>
        <authorList>
            <person name="Nishida H."/>
            <person name="Kondo S."/>
            <person name="Matsumoto T."/>
            <person name="Suzuki Y."/>
            <person name="Yoshikawa H."/>
            <person name="Taylor T.D."/>
            <person name="Sugiyama J."/>
        </authorList>
    </citation>
    <scope>NUCLEOTIDE SEQUENCE [LARGE SCALE GENOMIC DNA]</scope>
    <source>
        <strain evidence="3">CBS 9802 / IAM 14324 / JCM 22182 / KY 12970</strain>
    </source>
</reference>
<proteinExistence type="predicted"/>
<keyword evidence="3" id="KW-1185">Reference proteome</keyword>
<feature type="compositionally biased region" description="Low complexity" evidence="1">
    <location>
        <begin position="569"/>
        <end position="591"/>
    </location>
</feature>
<evidence type="ECO:0000313" key="3">
    <source>
        <dbReference type="Proteomes" id="UP000009131"/>
    </source>
</evidence>
<evidence type="ECO:0000313" key="2">
    <source>
        <dbReference type="EMBL" id="GAA98966.1"/>
    </source>
</evidence>
<dbReference type="EMBL" id="BABT02000165">
    <property type="protein sequence ID" value="GAA98966.1"/>
    <property type="molecule type" value="Genomic_DNA"/>
</dbReference>
<comment type="caution">
    <text evidence="2">The sequence shown here is derived from an EMBL/GenBank/DDBJ whole genome shotgun (WGS) entry which is preliminary data.</text>
</comment>
<dbReference type="InterPro" id="IPR029058">
    <property type="entry name" value="AB_hydrolase_fold"/>
</dbReference>
<feature type="compositionally biased region" description="Basic and acidic residues" evidence="1">
    <location>
        <begin position="611"/>
        <end position="626"/>
    </location>
</feature>
<gene>
    <name evidence="2" type="primary">Mo05654</name>
    <name evidence="2" type="ORF">E5Q_05654</name>
</gene>
<feature type="region of interest" description="Disordered" evidence="1">
    <location>
        <begin position="535"/>
        <end position="633"/>
    </location>
</feature>
<accession>G7E806</accession>
<reference evidence="2 3" key="1">
    <citation type="journal article" date="2011" name="J. Gen. Appl. Microbiol.">
        <title>Draft genome sequencing of the enigmatic basidiomycete Mixia osmundae.</title>
        <authorList>
            <person name="Nishida H."/>
            <person name="Nagatsuka Y."/>
            <person name="Sugiyama J."/>
        </authorList>
    </citation>
    <scope>NUCLEOTIDE SEQUENCE [LARGE SCALE GENOMIC DNA]</scope>
    <source>
        <strain evidence="3">CBS 9802 / IAM 14324 / JCM 22182 / KY 12970</strain>
    </source>
</reference>
<dbReference type="HOGENOM" id="CLU_320307_0_0_1"/>
<dbReference type="SUPFAM" id="SSF53474">
    <property type="entry name" value="alpha/beta-Hydrolases"/>
    <property type="match status" value="1"/>
</dbReference>
<dbReference type="OrthoDB" id="10250441at2759"/>
<evidence type="ECO:0000256" key="1">
    <source>
        <dbReference type="SAM" id="MobiDB-lite"/>
    </source>
</evidence>
<name>G7E806_MIXOS</name>
<dbReference type="Proteomes" id="UP000009131">
    <property type="component" value="Unassembled WGS sequence"/>
</dbReference>
<feature type="compositionally biased region" description="Acidic residues" evidence="1">
    <location>
        <begin position="48"/>
        <end position="59"/>
    </location>
</feature>
<organism evidence="2 3">
    <name type="scientific">Mixia osmundae (strain CBS 9802 / IAM 14324 / JCM 22182 / KY 12970)</name>
    <dbReference type="NCBI Taxonomy" id="764103"/>
    <lineage>
        <taxon>Eukaryota</taxon>
        <taxon>Fungi</taxon>
        <taxon>Dikarya</taxon>
        <taxon>Basidiomycota</taxon>
        <taxon>Pucciniomycotina</taxon>
        <taxon>Mixiomycetes</taxon>
        <taxon>Mixiales</taxon>
        <taxon>Mixiaceae</taxon>
        <taxon>Mixia</taxon>
    </lineage>
</organism>
<dbReference type="PANTHER" id="PTHR11440">
    <property type="entry name" value="LECITHIN-CHOLESTEROL ACYLTRANSFERASE-RELATED"/>
    <property type="match status" value="1"/>
</dbReference>
<dbReference type="eggNOG" id="ENOG502QVNJ">
    <property type="taxonomic scope" value="Eukaryota"/>
</dbReference>
<dbReference type="AlphaFoldDB" id="G7E806"/>
<dbReference type="InParanoid" id="G7E806"/>
<feature type="compositionally biased region" description="Basic and acidic residues" evidence="1">
    <location>
        <begin position="535"/>
        <end position="550"/>
    </location>
</feature>
<sequence>MKRPPPVIIIEPGEEDESEADLSGFTASHANLTSSLSTESDDTRTETDNEDEDESEAFYDFEVAREGSVAASSTTRRHSTGDLELGWTSPSEGANILHEQTELASLLSGTAIDDSDNEEEDAAVTAVSPVLSSPRKRRASVASSVPSSIHEQGLFPHLRVAAARRFPRASKALHKINLHRFLDDTSPAPHTFHEGMTRSIAPPNHRENTALHAIKDSLSLPHLPSMPEWPFTASLSLPTAIRSFTFGSSSLSAAVPPVDSSLYPQVPSPSGATFARNGQSASDLQLDTLSQDAFSDLRGPVLLMGGYRGSVLRSTATGQRLWVPLKVGIGLRKPDLSIGLSEADEDATTEFVRPDKMVTAVAGWIDLGRRLKDRLRELNKKGQIQFVNWGYDWRRSLHKSSALLLEELKRLKEESPEGLGTMVLAHSMGGLVALHALSRTDDPSLFRGIVFAGTPWGPTVNALGPLRHGDGVLFNKEICSPSVAFSMRSTFYFLPGNGDCFEDEHGNALPVDFFNPQDWSRYGLSPMTEGIYDRQDAEQHEKRMDKKEEAQTADVDSLVPVSGPDLKPSASLASGSTSPSISIDSSRRPSGNSRISSATSPFRRAAGMVDPRARLRKENSSNDLTKEGPPAPPDAVIKDYLERTLANVQQFRRELEEPFDPKKAYPPIALLVSNKTATVRGVIVDGEEDIRSGNFTRLLFGAGDGIVLHSSSQTKAMPGQWASLVKAEVRTHHGHVSLLGDLRSVSDALDAIEGKKRERRPSRHFHGSRRRLHLSSTNLFKDCYSNKTSAGLVGCPDEEERRKRERPFVLCTKLERPYPTQDLSARISASFSPYQHFSFVSLSTRTDSVSTGAGAQPRCHPRFPLLHRLTGTVLPFVHVSQRRTGCHQTSVGSLARSSALHVDRRTTIAQDQKLG</sequence>